<dbReference type="AlphaFoldDB" id="A0A0D6ERA6"/>
<keyword evidence="6" id="KW-0326">Glycosidase</keyword>
<feature type="non-terminal residue" evidence="12">
    <location>
        <position position="1"/>
    </location>
</feature>
<dbReference type="PRINTS" id="PR00736">
    <property type="entry name" value="GLHYDRLASE15"/>
</dbReference>
<dbReference type="PANTHER" id="PTHR31616">
    <property type="entry name" value="TREHALASE"/>
    <property type="match status" value="1"/>
</dbReference>
<gene>
    <name evidence="12" type="primary">SPOSA6832_04191</name>
</gene>
<feature type="compositionally biased region" description="Polar residues" evidence="10">
    <location>
        <begin position="17"/>
        <end position="27"/>
    </location>
</feature>
<dbReference type="PANTHER" id="PTHR31616:SF9">
    <property type="entry name" value="GLUCOAMYLASE, INTRACELLULAR SPORULATION-SPECIFIC"/>
    <property type="match status" value="1"/>
</dbReference>
<keyword evidence="13" id="KW-1185">Reference proteome</keyword>
<evidence type="ECO:0000256" key="2">
    <source>
        <dbReference type="ARBA" id="ARBA00006188"/>
    </source>
</evidence>
<dbReference type="InterPro" id="IPR008928">
    <property type="entry name" value="6-hairpin_glycosidase_sf"/>
</dbReference>
<evidence type="ECO:0000256" key="7">
    <source>
        <dbReference type="ARBA" id="ARBA00023326"/>
    </source>
</evidence>
<evidence type="ECO:0000313" key="13">
    <source>
        <dbReference type="Proteomes" id="UP000243876"/>
    </source>
</evidence>
<comment type="catalytic activity">
    <reaction evidence="1">
        <text>Hydrolysis of terminal (1-&gt;4)-linked alpha-D-glucose residues successively from non-reducing ends of the chains with release of beta-D-glucose.</text>
        <dbReference type="EC" id="3.2.1.3"/>
    </reaction>
</comment>
<keyword evidence="7" id="KW-0624">Polysaccharide degradation</keyword>
<evidence type="ECO:0000256" key="5">
    <source>
        <dbReference type="ARBA" id="ARBA00023277"/>
    </source>
</evidence>
<dbReference type="SUPFAM" id="SSF48208">
    <property type="entry name" value="Six-hairpin glycosidases"/>
    <property type="match status" value="2"/>
</dbReference>
<dbReference type="Proteomes" id="UP000243876">
    <property type="component" value="Unassembled WGS sequence"/>
</dbReference>
<keyword evidence="5" id="KW-0119">Carbohydrate metabolism</keyword>
<dbReference type="GO" id="GO:0000324">
    <property type="term" value="C:fungal-type vacuole"/>
    <property type="evidence" value="ECO:0007669"/>
    <property type="project" value="TreeGrafter"/>
</dbReference>
<evidence type="ECO:0000256" key="3">
    <source>
        <dbReference type="ARBA" id="ARBA00012593"/>
    </source>
</evidence>
<proteinExistence type="inferred from homology"/>
<comment type="similarity">
    <text evidence="2">Belongs to the glycosyl hydrolase 15 family.</text>
</comment>
<accession>A0A0D6ERA6</accession>
<evidence type="ECO:0000256" key="10">
    <source>
        <dbReference type="SAM" id="MobiDB-lite"/>
    </source>
</evidence>
<evidence type="ECO:0000256" key="6">
    <source>
        <dbReference type="ARBA" id="ARBA00023295"/>
    </source>
</evidence>
<evidence type="ECO:0000313" key="12">
    <source>
        <dbReference type="EMBL" id="CEQ42373.1"/>
    </source>
</evidence>
<sequence>MLRRIWWFMRTGPRPRSTVTSSLNQPTLPLPQNEPAKQQETLPHNPLVDLPLEEFLEKEYEMAWKRLLANVHPEGTAPGSVVAYEWTRDSAIVMRTIVQRYIRSPSPSDERLIRDYIEASRIMQHKQTVIGGFSDGGLGEVKYYVDAGDRAHEPFKGEWGRPQWDGPGSRVITMSQYALWALEQGSDEQREFVRTVLYPGGEGERTGVIKGDLDGVATHWQKQGFDLWEEVSGIHYYTLLTLRTSLLVGSRLAAALDDADSSTHYATVAASITPVLARFWSPSKQIVRVTLDHAPGRESTEENAHEGDVEYGKKSELDVAVVLAVLHAGRETGWANLADGEAEETASKVLATLRSLMDEMGKLYPLNKGRRGKKEAVALGRYPEDQYDGVGLSIGHPWYLATAGAAEFLYLLVSHLASPSSASNGALSSASNGALSSFPPLHGFSSSANEGVLLTPLLHSTLLSLLPPLNPSLPPVNWHLPPSSPVYLPLLRALIALGDSFARLIQTYVGVDGRLDEQIERDGLAHGSAKHEDGEIEDGKKEGDVVGRGARDLTWSYAAYVTLYEERKRARTRMEELEKGKGRESHI</sequence>
<dbReference type="Pfam" id="PF00723">
    <property type="entry name" value="Glyco_hydro_15"/>
    <property type="match status" value="1"/>
</dbReference>
<feature type="domain" description="GH15-like" evidence="11">
    <location>
        <begin position="84"/>
        <end position="563"/>
    </location>
</feature>
<dbReference type="Gene3D" id="1.50.10.10">
    <property type="match status" value="1"/>
</dbReference>
<keyword evidence="4" id="KW-0378">Hydrolase</keyword>
<organism evidence="12 13">
    <name type="scientific">Sporidiobolus salmonicolor</name>
    <name type="common">Yeast-like fungus</name>
    <name type="synonym">Sporobolomyces salmonicolor</name>
    <dbReference type="NCBI Taxonomy" id="5005"/>
    <lineage>
        <taxon>Eukaryota</taxon>
        <taxon>Fungi</taxon>
        <taxon>Dikarya</taxon>
        <taxon>Basidiomycota</taxon>
        <taxon>Pucciniomycotina</taxon>
        <taxon>Microbotryomycetes</taxon>
        <taxon>Sporidiobolales</taxon>
        <taxon>Sporidiobolaceae</taxon>
        <taxon>Sporobolomyces</taxon>
    </lineage>
</organism>
<dbReference type="InterPro" id="IPR000165">
    <property type="entry name" value="Glucoamylase"/>
</dbReference>
<evidence type="ECO:0000256" key="8">
    <source>
        <dbReference type="ARBA" id="ARBA00033442"/>
    </source>
</evidence>
<dbReference type="InterPro" id="IPR011613">
    <property type="entry name" value="GH15-like"/>
</dbReference>
<feature type="region of interest" description="Disordered" evidence="10">
    <location>
        <begin position="523"/>
        <end position="543"/>
    </location>
</feature>
<evidence type="ECO:0000256" key="9">
    <source>
        <dbReference type="ARBA" id="ARBA00033473"/>
    </source>
</evidence>
<name>A0A0D6ERA6_SPOSA</name>
<dbReference type="OrthoDB" id="6123450at2759"/>
<feature type="region of interest" description="Disordered" evidence="10">
    <location>
        <begin position="14"/>
        <end position="40"/>
    </location>
</feature>
<dbReference type="InterPro" id="IPR012341">
    <property type="entry name" value="6hp_glycosidase-like_sf"/>
</dbReference>
<dbReference type="GO" id="GO:0004339">
    <property type="term" value="F:glucan 1,4-alpha-glucosidase activity"/>
    <property type="evidence" value="ECO:0007669"/>
    <property type="project" value="UniProtKB-EC"/>
</dbReference>
<dbReference type="EMBL" id="CENE01000025">
    <property type="protein sequence ID" value="CEQ42373.1"/>
    <property type="molecule type" value="Genomic_DNA"/>
</dbReference>
<protein>
    <recommendedName>
        <fullName evidence="3">glucan 1,4-alpha-glucosidase</fullName>
        <ecNumber evidence="3">3.2.1.3</ecNumber>
    </recommendedName>
    <alternativeName>
        <fullName evidence="9">1,4-alpha-D-glucan glucohydrolase</fullName>
    </alternativeName>
    <alternativeName>
        <fullName evidence="8">Glucan 1,4-alpha-glucosidase</fullName>
    </alternativeName>
</protein>
<dbReference type="EC" id="3.2.1.3" evidence="3"/>
<evidence type="ECO:0000259" key="11">
    <source>
        <dbReference type="Pfam" id="PF00723"/>
    </source>
</evidence>
<dbReference type="GO" id="GO:0000272">
    <property type="term" value="P:polysaccharide catabolic process"/>
    <property type="evidence" value="ECO:0007669"/>
    <property type="project" value="UniProtKB-KW"/>
</dbReference>
<evidence type="ECO:0000256" key="4">
    <source>
        <dbReference type="ARBA" id="ARBA00022801"/>
    </source>
</evidence>
<evidence type="ECO:0000256" key="1">
    <source>
        <dbReference type="ARBA" id="ARBA00001863"/>
    </source>
</evidence>
<reference evidence="13" key="1">
    <citation type="submission" date="2015-02" db="EMBL/GenBank/DDBJ databases">
        <authorList>
            <person name="Gon?alves P."/>
        </authorList>
    </citation>
    <scope>NUCLEOTIDE SEQUENCE [LARGE SCALE GENOMIC DNA]</scope>
</reference>